<evidence type="ECO:0000256" key="6">
    <source>
        <dbReference type="ARBA" id="ARBA00022729"/>
    </source>
</evidence>
<dbReference type="FunFam" id="2.40.70.10:FF:000014">
    <property type="entry name" value="Aspartyl protease family protein 1"/>
    <property type="match status" value="1"/>
</dbReference>
<sequence length="558" mass="60771">MEKGAVVFVLSVWLLAEGSAAVTFSSKLIHRFSDEAKALWTARNGNAGDGVVSWPKRNSLEYLELLIGNDVKRQKMKLGSQHPLLFPSQGSQTLFFGNEFDWLHYTWIDIGTPNVSFLVALDAGSDLLWVPCDCIQCAPLSASYYSSLDKDLSEYTPSLSSSSKNLSCSHQLCEASAYCKGPNDPCPYIIEYDSDNTSTSGYLVEDKLHLKSFSGHAAESSVQASVVVGCGRKQTGGYLDGAAPDGLMGLGPGNISVPSLLAKAGLIKNSFSICLDENGSGRIYFGDKGLASQQSTPFLPIEGKYETYVVRVEHVCVGSSCPERSGFLALVDSGTSFTYLPPEIYDKIVLEFDKQVHARRISNDDLWKYCYNVSSQDTFKIPNMRLKFAMNQSFEIHNHIYSYTETEGHTVFCLTVLRGQEDFGVIGQNFMTGHRIVFDRENLKLGWSHTSCSDVSDKSSVPLKPPSSGESPVPLPTNEQQSANSTQAVAPAVAGRASTKPSAASLPQIPTLFLNSDGDGDSDGMFCLITQERHQGLPGIHQNPMDGIGMFYGGHYPV</sequence>
<evidence type="ECO:0000256" key="11">
    <source>
        <dbReference type="ARBA" id="ARBA00023288"/>
    </source>
</evidence>
<dbReference type="STRING" id="210143.A0A1R3IT78"/>
<feature type="active site" evidence="12">
    <location>
        <position position="332"/>
    </location>
</feature>
<comment type="caution">
    <text evidence="17">The sequence shown here is derived from an EMBL/GenBank/DDBJ whole genome shotgun (WGS) entry which is preliminary data.</text>
</comment>
<evidence type="ECO:0000256" key="13">
    <source>
        <dbReference type="RuleBase" id="RU000454"/>
    </source>
</evidence>
<dbReference type="Pfam" id="PF14541">
    <property type="entry name" value="TAXi_C"/>
    <property type="match status" value="1"/>
</dbReference>
<keyword evidence="9" id="KW-0472">Membrane</keyword>
<keyword evidence="6 15" id="KW-0732">Signal</keyword>
<comment type="similarity">
    <text evidence="2 13">Belongs to the peptidase A1 family.</text>
</comment>
<evidence type="ECO:0000256" key="4">
    <source>
        <dbReference type="ARBA" id="ARBA00022622"/>
    </source>
</evidence>
<keyword evidence="10" id="KW-0325">Glycoprotein</keyword>
<comment type="subcellular location">
    <subcellularLocation>
        <location evidence="1">Cell membrane</location>
        <topology evidence="1">Lipid-anchor</topology>
        <topology evidence="1">GPI-anchor</topology>
    </subcellularLocation>
</comment>
<evidence type="ECO:0000313" key="17">
    <source>
        <dbReference type="EMBL" id="OMO85775.1"/>
    </source>
</evidence>
<dbReference type="SUPFAM" id="SSF50630">
    <property type="entry name" value="Acid proteases"/>
    <property type="match status" value="1"/>
</dbReference>
<evidence type="ECO:0000256" key="1">
    <source>
        <dbReference type="ARBA" id="ARBA00004609"/>
    </source>
</evidence>
<evidence type="ECO:0000313" key="18">
    <source>
        <dbReference type="Proteomes" id="UP000188268"/>
    </source>
</evidence>
<keyword evidence="3" id="KW-1003">Cell membrane</keyword>
<evidence type="ECO:0000256" key="9">
    <source>
        <dbReference type="ARBA" id="ARBA00023136"/>
    </source>
</evidence>
<evidence type="ECO:0000256" key="2">
    <source>
        <dbReference type="ARBA" id="ARBA00007447"/>
    </source>
</evidence>
<dbReference type="GO" id="GO:0006508">
    <property type="term" value="P:proteolysis"/>
    <property type="evidence" value="ECO:0007669"/>
    <property type="project" value="UniProtKB-KW"/>
</dbReference>
<evidence type="ECO:0000256" key="7">
    <source>
        <dbReference type="ARBA" id="ARBA00022750"/>
    </source>
</evidence>
<dbReference type="InterPro" id="IPR033121">
    <property type="entry name" value="PEPTIDASE_A1"/>
</dbReference>
<dbReference type="Pfam" id="PF14543">
    <property type="entry name" value="TAXi_N"/>
    <property type="match status" value="1"/>
</dbReference>
<keyword evidence="7 13" id="KW-0064">Aspartyl protease</keyword>
<evidence type="ECO:0000259" key="16">
    <source>
        <dbReference type="PROSITE" id="PS51767"/>
    </source>
</evidence>
<feature type="region of interest" description="Disordered" evidence="14">
    <location>
        <begin position="451"/>
        <end position="503"/>
    </location>
</feature>
<dbReference type="InterPro" id="IPR032799">
    <property type="entry name" value="TAXi_C"/>
</dbReference>
<evidence type="ECO:0000256" key="14">
    <source>
        <dbReference type="SAM" id="MobiDB-lite"/>
    </source>
</evidence>
<proteinExistence type="inferred from homology"/>
<keyword evidence="18" id="KW-1185">Reference proteome</keyword>
<dbReference type="FunFam" id="2.40.70.10:FF:000012">
    <property type="entry name" value="Aspartyl protease family protein 1"/>
    <property type="match status" value="1"/>
</dbReference>
<dbReference type="GO" id="GO:0098552">
    <property type="term" value="C:side of membrane"/>
    <property type="evidence" value="ECO:0007669"/>
    <property type="project" value="UniProtKB-KW"/>
</dbReference>
<keyword evidence="5 13" id="KW-0645">Protease</keyword>
<dbReference type="PANTHER" id="PTHR13683:SF339">
    <property type="entry name" value="PEPTIDASE A1 DOMAIN-CONTAINING PROTEIN"/>
    <property type="match status" value="1"/>
</dbReference>
<gene>
    <name evidence="17" type="ORF">CCACVL1_10004</name>
</gene>
<keyword evidence="11" id="KW-0449">Lipoprotein</keyword>
<feature type="compositionally biased region" description="Polar residues" evidence="14">
    <location>
        <begin position="477"/>
        <end position="488"/>
    </location>
</feature>
<evidence type="ECO:0000256" key="12">
    <source>
        <dbReference type="PIRSR" id="PIRSR601461-1"/>
    </source>
</evidence>
<dbReference type="OMA" id="SETHFYG"/>
<dbReference type="InterPro" id="IPR001461">
    <property type="entry name" value="Aspartic_peptidase_A1"/>
</dbReference>
<dbReference type="Gene3D" id="2.40.70.10">
    <property type="entry name" value="Acid Proteases"/>
    <property type="match status" value="2"/>
</dbReference>
<dbReference type="GO" id="GO:0005886">
    <property type="term" value="C:plasma membrane"/>
    <property type="evidence" value="ECO:0007669"/>
    <property type="project" value="UniProtKB-SubCell"/>
</dbReference>
<dbReference type="Gramene" id="OMO85775">
    <property type="protein sequence ID" value="OMO85775"/>
    <property type="gene ID" value="CCACVL1_10004"/>
</dbReference>
<keyword evidence="8 13" id="KW-0378">Hydrolase</keyword>
<evidence type="ECO:0000256" key="5">
    <source>
        <dbReference type="ARBA" id="ARBA00022670"/>
    </source>
</evidence>
<evidence type="ECO:0000256" key="10">
    <source>
        <dbReference type="ARBA" id="ARBA00023180"/>
    </source>
</evidence>
<evidence type="ECO:0000256" key="15">
    <source>
        <dbReference type="SAM" id="SignalP"/>
    </source>
</evidence>
<dbReference type="PANTHER" id="PTHR13683">
    <property type="entry name" value="ASPARTYL PROTEASES"/>
    <property type="match status" value="1"/>
</dbReference>
<protein>
    <submittedName>
        <fullName evidence="17">Peptidase A1</fullName>
    </submittedName>
</protein>
<dbReference type="AlphaFoldDB" id="A0A1R3IT78"/>
<dbReference type="GO" id="GO:0004190">
    <property type="term" value="F:aspartic-type endopeptidase activity"/>
    <property type="evidence" value="ECO:0007669"/>
    <property type="project" value="UniProtKB-KW"/>
</dbReference>
<evidence type="ECO:0000256" key="3">
    <source>
        <dbReference type="ARBA" id="ARBA00022475"/>
    </source>
</evidence>
<dbReference type="PROSITE" id="PS00141">
    <property type="entry name" value="ASP_PROTEASE"/>
    <property type="match status" value="1"/>
</dbReference>
<dbReference type="Proteomes" id="UP000188268">
    <property type="component" value="Unassembled WGS sequence"/>
</dbReference>
<feature type="active site" evidence="12">
    <location>
        <position position="122"/>
    </location>
</feature>
<dbReference type="InterPro" id="IPR021109">
    <property type="entry name" value="Peptidase_aspartic_dom_sf"/>
</dbReference>
<keyword evidence="4" id="KW-0336">GPI-anchor</keyword>
<feature type="signal peptide" evidence="15">
    <location>
        <begin position="1"/>
        <end position="20"/>
    </location>
</feature>
<dbReference type="InterPro" id="IPR032861">
    <property type="entry name" value="TAXi_N"/>
</dbReference>
<organism evidence="17 18">
    <name type="scientific">Corchorus capsularis</name>
    <name type="common">Jute</name>
    <dbReference type="NCBI Taxonomy" id="210143"/>
    <lineage>
        <taxon>Eukaryota</taxon>
        <taxon>Viridiplantae</taxon>
        <taxon>Streptophyta</taxon>
        <taxon>Embryophyta</taxon>
        <taxon>Tracheophyta</taxon>
        <taxon>Spermatophyta</taxon>
        <taxon>Magnoliopsida</taxon>
        <taxon>eudicotyledons</taxon>
        <taxon>Gunneridae</taxon>
        <taxon>Pentapetalae</taxon>
        <taxon>rosids</taxon>
        <taxon>malvids</taxon>
        <taxon>Malvales</taxon>
        <taxon>Malvaceae</taxon>
        <taxon>Grewioideae</taxon>
        <taxon>Apeibeae</taxon>
        <taxon>Corchorus</taxon>
    </lineage>
</organism>
<dbReference type="OrthoDB" id="2747330at2759"/>
<dbReference type="PROSITE" id="PS51767">
    <property type="entry name" value="PEPTIDASE_A1"/>
    <property type="match status" value="1"/>
</dbReference>
<accession>A0A1R3IT78</accession>
<dbReference type="EMBL" id="AWWV01009558">
    <property type="protein sequence ID" value="OMO85775.1"/>
    <property type="molecule type" value="Genomic_DNA"/>
</dbReference>
<reference evidence="17 18" key="1">
    <citation type="submission" date="2013-09" db="EMBL/GenBank/DDBJ databases">
        <title>Corchorus capsularis genome sequencing.</title>
        <authorList>
            <person name="Alam M."/>
            <person name="Haque M.S."/>
            <person name="Islam M.S."/>
            <person name="Emdad E.M."/>
            <person name="Islam M.M."/>
            <person name="Ahmed B."/>
            <person name="Halim A."/>
            <person name="Hossen Q.M.M."/>
            <person name="Hossain M.Z."/>
            <person name="Ahmed R."/>
            <person name="Khan M.M."/>
            <person name="Islam R."/>
            <person name="Rashid M.M."/>
            <person name="Khan S.A."/>
            <person name="Rahman M.S."/>
            <person name="Alam M."/>
        </authorList>
    </citation>
    <scope>NUCLEOTIDE SEQUENCE [LARGE SCALE GENOMIC DNA]</scope>
    <source>
        <strain evidence="18">cv. CVL-1</strain>
        <tissue evidence="17">Whole seedling</tissue>
    </source>
</reference>
<feature type="domain" description="Peptidase A1" evidence="16">
    <location>
        <begin position="104"/>
        <end position="448"/>
    </location>
</feature>
<evidence type="ECO:0000256" key="8">
    <source>
        <dbReference type="ARBA" id="ARBA00022801"/>
    </source>
</evidence>
<feature type="chain" id="PRO_5012706640" evidence="15">
    <location>
        <begin position="21"/>
        <end position="558"/>
    </location>
</feature>
<dbReference type="PRINTS" id="PR00792">
    <property type="entry name" value="PEPSIN"/>
</dbReference>
<name>A0A1R3IT78_COCAP</name>
<dbReference type="InterPro" id="IPR001969">
    <property type="entry name" value="Aspartic_peptidase_AS"/>
</dbReference>